<organism evidence="2 3">
    <name type="scientific">Sulfuriroseicoccus oceanibius</name>
    <dbReference type="NCBI Taxonomy" id="2707525"/>
    <lineage>
        <taxon>Bacteria</taxon>
        <taxon>Pseudomonadati</taxon>
        <taxon>Verrucomicrobiota</taxon>
        <taxon>Verrucomicrobiia</taxon>
        <taxon>Verrucomicrobiales</taxon>
        <taxon>Verrucomicrobiaceae</taxon>
        <taxon>Sulfuriroseicoccus</taxon>
    </lineage>
</organism>
<proteinExistence type="predicted"/>
<dbReference type="Gene3D" id="3.30.2310.20">
    <property type="entry name" value="RelE-like"/>
    <property type="match status" value="1"/>
</dbReference>
<dbReference type="AlphaFoldDB" id="A0A6B3L2N7"/>
<evidence type="ECO:0000256" key="1">
    <source>
        <dbReference type="ARBA" id="ARBA00022649"/>
    </source>
</evidence>
<dbReference type="EMBL" id="CP066776">
    <property type="protein sequence ID" value="QQL46114.1"/>
    <property type="molecule type" value="Genomic_DNA"/>
</dbReference>
<gene>
    <name evidence="2" type="ORF">G3M56_005900</name>
</gene>
<dbReference type="Pfam" id="PF05016">
    <property type="entry name" value="ParE_toxin"/>
    <property type="match status" value="1"/>
</dbReference>
<dbReference type="KEGG" id="soa:G3M56_005900"/>
<dbReference type="RefSeq" id="WP_235203613.1">
    <property type="nucleotide sequence ID" value="NZ_CP066776.1"/>
</dbReference>
<accession>A0A6B3L2N7</accession>
<dbReference type="Proteomes" id="UP000475117">
    <property type="component" value="Chromosome"/>
</dbReference>
<sequence length="93" mass="11022">MFSEEARRDLIDAVDYYESKATGLGKRVRDEVAGVLKVAAQHPYLWRERALGYRRINCPVFPYYVAYVVRNERLVVIAVASSRRKPDYWRRRL</sequence>
<keyword evidence="1" id="KW-1277">Toxin-antitoxin system</keyword>
<evidence type="ECO:0000313" key="2">
    <source>
        <dbReference type="EMBL" id="QQL46114.1"/>
    </source>
</evidence>
<keyword evidence="3" id="KW-1185">Reference proteome</keyword>
<reference evidence="2 3" key="1">
    <citation type="submission" date="2020-12" db="EMBL/GenBank/DDBJ databases">
        <title>Sulforoseuscoccus oceanibium gen. nov., sp. nov., a representative of the phylum Verrucomicrobia with special cytoplasmic membrane, and proposal of Sulforoseuscoccusaceae fam. nov.</title>
        <authorList>
            <person name="Xi F."/>
        </authorList>
    </citation>
    <scope>NUCLEOTIDE SEQUENCE [LARGE SCALE GENOMIC DNA]</scope>
    <source>
        <strain evidence="2 3">T37</strain>
    </source>
</reference>
<evidence type="ECO:0000313" key="3">
    <source>
        <dbReference type="Proteomes" id="UP000475117"/>
    </source>
</evidence>
<protein>
    <submittedName>
        <fullName evidence="2">Type II toxin-antitoxin system RelE/ParE family toxin</fullName>
    </submittedName>
</protein>
<name>A0A6B3L2N7_9BACT</name>
<dbReference type="InterPro" id="IPR007712">
    <property type="entry name" value="RelE/ParE_toxin"/>
</dbReference>
<dbReference type="InterPro" id="IPR035093">
    <property type="entry name" value="RelE/ParE_toxin_dom_sf"/>
</dbReference>